<gene>
    <name evidence="2" type="ORF">SDC9_140369</name>
</gene>
<evidence type="ECO:0000256" key="1">
    <source>
        <dbReference type="SAM" id="MobiDB-lite"/>
    </source>
</evidence>
<accession>A0A645DXA2</accession>
<dbReference type="AlphaFoldDB" id="A0A645DXA2"/>
<organism evidence="2">
    <name type="scientific">bioreactor metagenome</name>
    <dbReference type="NCBI Taxonomy" id="1076179"/>
    <lineage>
        <taxon>unclassified sequences</taxon>
        <taxon>metagenomes</taxon>
        <taxon>ecological metagenomes</taxon>
    </lineage>
</organism>
<feature type="region of interest" description="Disordered" evidence="1">
    <location>
        <begin position="40"/>
        <end position="69"/>
    </location>
</feature>
<name>A0A645DXA2_9ZZZZ</name>
<protein>
    <submittedName>
        <fullName evidence="2">Uncharacterized protein</fullName>
    </submittedName>
</protein>
<proteinExistence type="predicted"/>
<dbReference type="EMBL" id="VSSQ01040072">
    <property type="protein sequence ID" value="MPM93233.1"/>
    <property type="molecule type" value="Genomic_DNA"/>
</dbReference>
<sequence length="118" mass="12203">MLTYQHKVIGALLQLKVEDLLGTVALTEDVTRAGKLAIDEDPDRAEGNEGKAKAHRLAGGIGPPDAGKASQLSIRQQELEVCPVAVVLPPVDAPLEEGAVGVAPLSVLGKVASDDCLC</sequence>
<reference evidence="2" key="1">
    <citation type="submission" date="2019-08" db="EMBL/GenBank/DDBJ databases">
        <authorList>
            <person name="Kucharzyk K."/>
            <person name="Murdoch R.W."/>
            <person name="Higgins S."/>
            <person name="Loffler F."/>
        </authorList>
    </citation>
    <scope>NUCLEOTIDE SEQUENCE</scope>
</reference>
<comment type="caution">
    <text evidence="2">The sequence shown here is derived from an EMBL/GenBank/DDBJ whole genome shotgun (WGS) entry which is preliminary data.</text>
</comment>
<evidence type="ECO:0000313" key="2">
    <source>
        <dbReference type="EMBL" id="MPM93233.1"/>
    </source>
</evidence>